<protein>
    <recommendedName>
        <fullName evidence="1">DUF6891 domain-containing protein</fullName>
    </recommendedName>
</protein>
<sequence>MDEATKYLFDEVRNAVWSGFYTKEEVAEMLEEWVEDAEGEPDEAALAAALQKEFADKKAAESTWPQVTDCDQLDQAFGGLWAQGIIALQNAGYTMSDGLDDVSEVRANSGAEGIRGYCFYHGQDLARAVSGQGLMLAFGSFDDEATHKIAVGETVRAAFQEVGLVVEWNGDPETRLRLPLLDWKRRGVA</sequence>
<comment type="caution">
    <text evidence="2">The sequence shown here is derived from an EMBL/GenBank/DDBJ whole genome shotgun (WGS) entry which is preliminary data.</text>
</comment>
<gene>
    <name evidence="2" type="ORF">I2H31_13125</name>
</gene>
<proteinExistence type="predicted"/>
<evidence type="ECO:0000259" key="1">
    <source>
        <dbReference type="Pfam" id="PF21831"/>
    </source>
</evidence>
<dbReference type="Pfam" id="PF21831">
    <property type="entry name" value="DUF6891"/>
    <property type="match status" value="1"/>
</dbReference>
<keyword evidence="3" id="KW-1185">Reference proteome</keyword>
<dbReference type="InterPro" id="IPR054186">
    <property type="entry name" value="DUF6891"/>
</dbReference>
<name>A0ABS0I664_9BACT</name>
<evidence type="ECO:0000313" key="2">
    <source>
        <dbReference type="EMBL" id="MBF9222044.1"/>
    </source>
</evidence>
<dbReference type="Proteomes" id="UP000618931">
    <property type="component" value="Unassembled WGS sequence"/>
</dbReference>
<dbReference type="RefSeq" id="WP_196293500.1">
    <property type="nucleotide sequence ID" value="NZ_JADQDM010000006.1"/>
</dbReference>
<dbReference type="EMBL" id="JADQDM010000006">
    <property type="protein sequence ID" value="MBF9222044.1"/>
    <property type="molecule type" value="Genomic_DNA"/>
</dbReference>
<evidence type="ECO:0000313" key="3">
    <source>
        <dbReference type="Proteomes" id="UP000618931"/>
    </source>
</evidence>
<organism evidence="2 3">
    <name type="scientific">Hymenobacter ruricola</name>
    <dbReference type="NCBI Taxonomy" id="2791023"/>
    <lineage>
        <taxon>Bacteria</taxon>
        <taxon>Pseudomonadati</taxon>
        <taxon>Bacteroidota</taxon>
        <taxon>Cytophagia</taxon>
        <taxon>Cytophagales</taxon>
        <taxon>Hymenobacteraceae</taxon>
        <taxon>Hymenobacter</taxon>
    </lineage>
</organism>
<accession>A0ABS0I664</accession>
<reference evidence="2 3" key="1">
    <citation type="submission" date="2020-11" db="EMBL/GenBank/DDBJ databases">
        <authorList>
            <person name="Kim M.K."/>
        </authorList>
    </citation>
    <scope>NUCLEOTIDE SEQUENCE [LARGE SCALE GENOMIC DNA]</scope>
    <source>
        <strain evidence="2 3">BT662</strain>
    </source>
</reference>
<feature type="domain" description="DUF6891" evidence="1">
    <location>
        <begin position="3"/>
        <end position="186"/>
    </location>
</feature>